<feature type="region of interest" description="Disordered" evidence="1">
    <location>
        <begin position="351"/>
        <end position="370"/>
    </location>
</feature>
<comment type="caution">
    <text evidence="4">The sequence shown here is derived from an EMBL/GenBank/DDBJ whole genome shotgun (WGS) entry which is preliminary data.</text>
</comment>
<dbReference type="PANTHER" id="PTHR33371:SF19">
    <property type="entry name" value="MCE-FAMILY PROTEIN MCE4A"/>
    <property type="match status" value="1"/>
</dbReference>
<evidence type="ECO:0000259" key="2">
    <source>
        <dbReference type="Pfam" id="PF02470"/>
    </source>
</evidence>
<dbReference type="Proteomes" id="UP001519363">
    <property type="component" value="Unassembled WGS sequence"/>
</dbReference>
<dbReference type="PANTHER" id="PTHR33371">
    <property type="entry name" value="INTERMEMBRANE PHOSPHOLIPID TRANSPORT SYSTEM BINDING PROTEIN MLAD-RELATED"/>
    <property type="match status" value="1"/>
</dbReference>
<dbReference type="EMBL" id="JAGIOO010000001">
    <property type="protein sequence ID" value="MBP2473047.1"/>
    <property type="molecule type" value="Genomic_DNA"/>
</dbReference>
<evidence type="ECO:0000259" key="3">
    <source>
        <dbReference type="Pfam" id="PF11887"/>
    </source>
</evidence>
<dbReference type="Pfam" id="PF11887">
    <property type="entry name" value="Mce4_CUP1"/>
    <property type="match status" value="1"/>
</dbReference>
<dbReference type="InterPro" id="IPR024516">
    <property type="entry name" value="Mce_C"/>
</dbReference>
<keyword evidence="5" id="KW-1185">Reference proteome</keyword>
<dbReference type="InterPro" id="IPR052336">
    <property type="entry name" value="MlaD_Phospholipid_Transporter"/>
</dbReference>
<feature type="domain" description="Mammalian cell entry C-terminal" evidence="3">
    <location>
        <begin position="122"/>
        <end position="344"/>
    </location>
</feature>
<dbReference type="Pfam" id="PF02470">
    <property type="entry name" value="MlaD"/>
    <property type="match status" value="1"/>
</dbReference>
<sequence length="420" mass="44631">MSGDLSRRGAQLLGLVFLLVVALFPTGSVAVYRKAFTPVATVLLEVERAGTQLRAGADVKVRGLVVGEVREIRAAPEHAVLALALDPERIRDIPEGVTARLLPKTLFGERYVALQPPAVGSGRSLVDGARIGLDRSAAAVEVEKLLDDLLPVLSAVRPDQLSATLTALATALDDKGRQLGDTLARLGDYLTGLEPALPDLRATLTSVVTVADTYTTAAPDLLRALSEATTTTRTVLEQQHRYRALLGSVTTTAVDTEAFLAANRDNLINLVDAARPTLDVLAKYAPEYPCLLKQLVDIIPDAERAFGKGSREPGIAKFTLEITASRGKYRPGVDTPKYLDQRGPRCYPVARAPNRAPQYPPGGPVKDGSTFPASVAGSPAERDLISALLAPMVGKPVTEVPTWASLALGPSFRGAEVSLR</sequence>
<evidence type="ECO:0000313" key="4">
    <source>
        <dbReference type="EMBL" id="MBP2473047.1"/>
    </source>
</evidence>
<dbReference type="InterPro" id="IPR005693">
    <property type="entry name" value="Mce"/>
</dbReference>
<accession>A0ABS5A8Z8</accession>
<protein>
    <submittedName>
        <fullName evidence="4">Virulence factor Mce-like protein</fullName>
    </submittedName>
</protein>
<evidence type="ECO:0000313" key="5">
    <source>
        <dbReference type="Proteomes" id="UP001519363"/>
    </source>
</evidence>
<reference evidence="4 5" key="1">
    <citation type="submission" date="2021-03" db="EMBL/GenBank/DDBJ databases">
        <title>Sequencing the genomes of 1000 actinobacteria strains.</title>
        <authorList>
            <person name="Klenk H.-P."/>
        </authorList>
    </citation>
    <scope>NUCLEOTIDE SEQUENCE [LARGE SCALE GENOMIC DNA]</scope>
    <source>
        <strain evidence="4 5">DSM 44580</strain>
    </source>
</reference>
<dbReference type="RefSeq" id="WP_086781643.1">
    <property type="nucleotide sequence ID" value="NZ_JAGIOO010000001.1"/>
</dbReference>
<proteinExistence type="predicted"/>
<organism evidence="4 5">
    <name type="scientific">Crossiella equi</name>
    <dbReference type="NCBI Taxonomy" id="130796"/>
    <lineage>
        <taxon>Bacteria</taxon>
        <taxon>Bacillati</taxon>
        <taxon>Actinomycetota</taxon>
        <taxon>Actinomycetes</taxon>
        <taxon>Pseudonocardiales</taxon>
        <taxon>Pseudonocardiaceae</taxon>
        <taxon>Crossiella</taxon>
    </lineage>
</organism>
<gene>
    <name evidence="4" type="ORF">JOF53_001919</name>
</gene>
<name>A0ABS5A8Z8_9PSEU</name>
<dbReference type="NCBIfam" id="TIGR00996">
    <property type="entry name" value="Mtu_fam_mce"/>
    <property type="match status" value="1"/>
</dbReference>
<evidence type="ECO:0000256" key="1">
    <source>
        <dbReference type="SAM" id="MobiDB-lite"/>
    </source>
</evidence>
<dbReference type="InterPro" id="IPR003399">
    <property type="entry name" value="Mce/MlaD"/>
</dbReference>
<feature type="domain" description="Mce/MlaD" evidence="2">
    <location>
        <begin position="42"/>
        <end position="117"/>
    </location>
</feature>